<dbReference type="EMBL" id="JBHRWI010000050">
    <property type="protein sequence ID" value="MFC3515368.1"/>
    <property type="molecule type" value="Genomic_DNA"/>
</dbReference>
<sequence>MTSVHDLAAAGAFGELSRFRQEFYDCLSARGDALFELTDALLCAEGPVASLVELSVAAEHRRGHGALYDGVNQGRVDIDRLRDAVARRRIPRCDDGRIVLAVDVSNWLRPDASTSPDRAFCHTYARGKGRTQMIPGWPYSFVAALEPGRTCWTAILDARRLRPDDNHTDLAAAQLRTVVDTLAAAGHWREGDPDIWIVGDSGYDGPRLAFLLDDLPVRLLVRLRSDRVLAFPPPPRRPGAPGRTVRHGPRFAFADPQSWPEPAHATTADTARYGAAHARSWDRLHPKLTRSDAWAPHEGALPILEGTVIRLQVERLPGASAPKPLWLWFSATASTAAQVDRLWQMFLRRFDLEHTFRFLKQTLGWTRPRLRTPAAADRWTWLVIAACAQLRLARHLVEDQRRPWERTATTPARLSPARVRRGFRAVRLTTTAPASPPKPSRPGPGRPAGSRNSHRAPRHNPGKTPRTTATG</sequence>
<protein>
    <submittedName>
        <fullName evidence="3">NF041680 family putative transposase</fullName>
    </submittedName>
</protein>
<evidence type="ECO:0000313" key="4">
    <source>
        <dbReference type="Proteomes" id="UP001595764"/>
    </source>
</evidence>
<reference evidence="4" key="1">
    <citation type="journal article" date="2019" name="Int. J. Syst. Evol. Microbiol.">
        <title>The Global Catalogue of Microorganisms (GCM) 10K type strain sequencing project: providing services to taxonomists for standard genome sequencing and annotation.</title>
        <authorList>
            <consortium name="The Broad Institute Genomics Platform"/>
            <consortium name="The Broad Institute Genome Sequencing Center for Infectious Disease"/>
            <person name="Wu L."/>
            <person name="Ma J."/>
        </authorList>
    </citation>
    <scope>NUCLEOTIDE SEQUENCE [LARGE SCALE GENOMIC DNA]</scope>
    <source>
        <strain evidence="4">CGMCC 4.7682</strain>
    </source>
</reference>
<dbReference type="Gene3D" id="3.90.350.10">
    <property type="entry name" value="Transposase Inhibitor Protein From Tn5, Chain A, domain 1"/>
    <property type="match status" value="1"/>
</dbReference>
<comment type="caution">
    <text evidence="3">The sequence shown here is derived from an EMBL/GenBank/DDBJ whole genome shotgun (WGS) entry which is preliminary data.</text>
</comment>
<gene>
    <name evidence="3" type="ORF">ACFORO_34725</name>
</gene>
<dbReference type="Pfam" id="PF13546">
    <property type="entry name" value="DDE_5"/>
    <property type="match status" value="1"/>
</dbReference>
<name>A0ABV7QSS7_9PSEU</name>
<keyword evidence="4" id="KW-1185">Reference proteome</keyword>
<feature type="compositionally biased region" description="Basic residues" evidence="1">
    <location>
        <begin position="452"/>
        <end position="461"/>
    </location>
</feature>
<feature type="domain" description="Transposase IS701-like DDE" evidence="2">
    <location>
        <begin position="22"/>
        <end position="286"/>
    </location>
</feature>
<evidence type="ECO:0000259" key="2">
    <source>
        <dbReference type="Pfam" id="PF13546"/>
    </source>
</evidence>
<organism evidence="3 4">
    <name type="scientific">Amycolatopsis halotolerans</name>
    <dbReference type="NCBI Taxonomy" id="330083"/>
    <lineage>
        <taxon>Bacteria</taxon>
        <taxon>Bacillati</taxon>
        <taxon>Actinomycetota</taxon>
        <taxon>Actinomycetes</taxon>
        <taxon>Pseudonocardiales</taxon>
        <taxon>Pseudonocardiaceae</taxon>
        <taxon>Amycolatopsis</taxon>
    </lineage>
</organism>
<dbReference type="SUPFAM" id="SSF53098">
    <property type="entry name" value="Ribonuclease H-like"/>
    <property type="match status" value="1"/>
</dbReference>
<dbReference type="RefSeq" id="WP_377874281.1">
    <property type="nucleotide sequence ID" value="NZ_JBHMAY010000070.1"/>
</dbReference>
<dbReference type="Proteomes" id="UP001595764">
    <property type="component" value="Unassembled WGS sequence"/>
</dbReference>
<dbReference type="InterPro" id="IPR012337">
    <property type="entry name" value="RNaseH-like_sf"/>
</dbReference>
<evidence type="ECO:0000256" key="1">
    <source>
        <dbReference type="SAM" id="MobiDB-lite"/>
    </source>
</evidence>
<dbReference type="NCBIfam" id="NF041680">
    <property type="entry name" value="transp_NF041680"/>
    <property type="match status" value="1"/>
</dbReference>
<feature type="region of interest" description="Disordered" evidence="1">
    <location>
        <begin position="407"/>
        <end position="471"/>
    </location>
</feature>
<evidence type="ECO:0000313" key="3">
    <source>
        <dbReference type="EMBL" id="MFC3515368.1"/>
    </source>
</evidence>
<feature type="compositionally biased region" description="Pro residues" evidence="1">
    <location>
        <begin position="434"/>
        <end position="445"/>
    </location>
</feature>
<proteinExistence type="predicted"/>
<accession>A0ABV7QSS7</accession>
<dbReference type="InterPro" id="IPR038721">
    <property type="entry name" value="IS701-like_DDE_dom"/>
</dbReference>